<dbReference type="InterPro" id="IPR026939">
    <property type="entry name" value="ZNF706/At2g23090_sf"/>
</dbReference>
<dbReference type="EMBL" id="JAEACU010000267">
    <property type="protein sequence ID" value="KAH7510922.1"/>
    <property type="molecule type" value="Genomic_DNA"/>
</dbReference>
<dbReference type="Pfam" id="PF12907">
    <property type="entry name" value="zf-met2"/>
    <property type="match status" value="1"/>
</dbReference>
<dbReference type="Gene3D" id="4.10.1050.10">
    <property type="entry name" value="At2g23090-like"/>
    <property type="match status" value="1"/>
</dbReference>
<dbReference type="PANTHER" id="PTHR33788:SF1">
    <property type="entry name" value="ZINC-BINDING PROTEIN"/>
    <property type="match status" value="1"/>
</dbReference>
<evidence type="ECO:0000313" key="4">
    <source>
        <dbReference type="Proteomes" id="UP000813462"/>
    </source>
</evidence>
<proteinExistence type="predicted"/>
<dbReference type="SUPFAM" id="SSF118359">
    <property type="entry name" value="Expressed protein At2g23090/F21P24.15"/>
    <property type="match status" value="1"/>
</dbReference>
<feature type="domain" description="Cell division control protein 24 OB" evidence="2">
    <location>
        <begin position="102"/>
        <end position="174"/>
    </location>
</feature>
<evidence type="ECO:0000259" key="2">
    <source>
        <dbReference type="Pfam" id="PF17246"/>
    </source>
</evidence>
<dbReference type="PANTHER" id="PTHR33788">
    <property type="entry name" value="OS07G0114300 PROTEIN"/>
    <property type="match status" value="1"/>
</dbReference>
<protein>
    <submittedName>
        <fullName evidence="3">Uncharacterized protein</fullName>
    </submittedName>
</protein>
<dbReference type="InterPro" id="IPR035201">
    <property type="entry name" value="Cdc24_OB1"/>
</dbReference>
<reference evidence="3" key="1">
    <citation type="journal article" date="2021" name="Front. Plant Sci.">
        <title>Chromosome-Scale Genome Assembly for Chinese Sour Jujube and Insights Into Its Genome Evolution and Domestication Signature.</title>
        <authorList>
            <person name="Shen L.-Y."/>
            <person name="Luo H."/>
            <person name="Wang X.-L."/>
            <person name="Wang X.-M."/>
            <person name="Qiu X.-J."/>
            <person name="Liu H."/>
            <person name="Zhou S.-S."/>
            <person name="Jia K.-H."/>
            <person name="Nie S."/>
            <person name="Bao Y.-T."/>
            <person name="Zhang R.-G."/>
            <person name="Yun Q.-Z."/>
            <person name="Chai Y.-H."/>
            <person name="Lu J.-Y."/>
            <person name="Li Y."/>
            <person name="Zhao S.-W."/>
            <person name="Mao J.-F."/>
            <person name="Jia S.-G."/>
            <person name="Mao Y.-M."/>
        </authorList>
    </citation>
    <scope>NUCLEOTIDE SEQUENCE</scope>
    <source>
        <strain evidence="3">AT0</strain>
        <tissue evidence="3">Leaf</tissue>
    </source>
</reference>
<dbReference type="Pfam" id="PF17246">
    <property type="entry name" value="CDC24_OB1"/>
    <property type="match status" value="1"/>
</dbReference>
<evidence type="ECO:0000313" key="3">
    <source>
        <dbReference type="EMBL" id="KAH7510922.1"/>
    </source>
</evidence>
<dbReference type="InterPro" id="IPR039713">
    <property type="entry name" value="At2g23090-like"/>
</dbReference>
<dbReference type="Proteomes" id="UP000813462">
    <property type="component" value="Unassembled WGS sequence"/>
</dbReference>
<organism evidence="3 4">
    <name type="scientific">Ziziphus jujuba var. spinosa</name>
    <dbReference type="NCBI Taxonomy" id="714518"/>
    <lineage>
        <taxon>Eukaryota</taxon>
        <taxon>Viridiplantae</taxon>
        <taxon>Streptophyta</taxon>
        <taxon>Embryophyta</taxon>
        <taxon>Tracheophyta</taxon>
        <taxon>Spermatophyta</taxon>
        <taxon>Magnoliopsida</taxon>
        <taxon>eudicotyledons</taxon>
        <taxon>Gunneridae</taxon>
        <taxon>Pentapetalae</taxon>
        <taxon>rosids</taxon>
        <taxon>fabids</taxon>
        <taxon>Rosales</taxon>
        <taxon>Rhamnaceae</taxon>
        <taxon>Paliureae</taxon>
        <taxon>Ziziphus</taxon>
    </lineage>
</organism>
<sequence length="228" mass="25299">MFYCLGLVGEVNGPHHFVSQVIQNYTITTNRSVRVTTKSQSSSLPHHCHSHQALVITAAAPLSLPPRASCRSTNTIAIAASAPLLSPPKASCRHSRSDAILAILLFDITQEAWSEQHRDGTTKQRPECINQLRKKYRRAKLPNTVMIDSIYEKNFLSLSSVLEAIIVNAYLLPGAGSQLESNKKAMTIQCKVCMQTFICTTTEVKCREHAEAKHPKSDVYACFPHLKK</sequence>
<feature type="domain" description="At2g23090-like zinc-binding" evidence="1">
    <location>
        <begin position="189"/>
        <end position="226"/>
    </location>
</feature>
<dbReference type="InterPro" id="IPR039438">
    <property type="entry name" value="At2g23090-like_Znf"/>
</dbReference>
<gene>
    <name evidence="3" type="ORF">FEM48_ZijujUnG0065200</name>
</gene>
<dbReference type="AlphaFoldDB" id="A0A978U8W5"/>
<evidence type="ECO:0000259" key="1">
    <source>
        <dbReference type="Pfam" id="PF12907"/>
    </source>
</evidence>
<accession>A0A978U8W5</accession>
<comment type="caution">
    <text evidence="3">The sequence shown here is derived from an EMBL/GenBank/DDBJ whole genome shotgun (WGS) entry which is preliminary data.</text>
</comment>
<name>A0A978U8W5_ZIZJJ</name>